<evidence type="ECO:0008006" key="3">
    <source>
        <dbReference type="Google" id="ProtNLM"/>
    </source>
</evidence>
<dbReference type="Pfam" id="PF14907">
    <property type="entry name" value="NTP_transf_5"/>
    <property type="match status" value="1"/>
</dbReference>
<dbReference type="EMBL" id="NHOC01000001">
    <property type="protein sequence ID" value="OUM21842.1"/>
    <property type="molecule type" value="Genomic_DNA"/>
</dbReference>
<name>A0A252F7Z3_9FIRM</name>
<gene>
    <name evidence="1" type="ORF">CBW42_01075</name>
</gene>
<protein>
    <recommendedName>
        <fullName evidence="3">Nucleotidyltransferase</fullName>
    </recommendedName>
</protein>
<sequence>MNTNETRFLHALKASLENQTVEWTDELSPQDWAALFRLADAHRVLPMVYEAVYRSPTAQQADPQQFRAIKRRTVQAVMLQTIRTSEFLRLSVHLAQAGVTPCVVKGIVCRSLYPKPDCRMSGDEDVLIPAEQFQLCHEALLAYGMTPCQPEQVPDDAYEVSYAKPGSPLYLEVHKSLFPPDSEAYGTLNQLFAGASERMTELTVQDTVLTTMGHTDHLLYLICHAFKHFLHSGFGVRQVCDIALFANAYGADIDWQRLLHSCEQIHAVPFAAALFRIGQMYLTFDPEQACYPAAWQAISVDETAMLEDMLASGIYGDASMSRKHSSNMTLDAVSADQRGKKAGQTVLKSLFPAPGKLERRYPYLKKHPYLVPAAWADRLLHYRKEIKTGADNQAMEAVRIGNRRIALLRQYGIIK</sequence>
<dbReference type="Proteomes" id="UP000194903">
    <property type="component" value="Unassembled WGS sequence"/>
</dbReference>
<keyword evidence="2" id="KW-1185">Reference proteome</keyword>
<dbReference type="AlphaFoldDB" id="A0A252F7Z3"/>
<organism evidence="1 2">
    <name type="scientific">Butyricicoccus porcorum</name>
    <dbReference type="NCBI Taxonomy" id="1945634"/>
    <lineage>
        <taxon>Bacteria</taxon>
        <taxon>Bacillati</taxon>
        <taxon>Bacillota</taxon>
        <taxon>Clostridia</taxon>
        <taxon>Eubacteriales</taxon>
        <taxon>Butyricicoccaceae</taxon>
        <taxon>Butyricicoccus</taxon>
    </lineage>
</organism>
<dbReference type="RefSeq" id="WP_087016879.1">
    <property type="nucleotide sequence ID" value="NZ_CP178353.1"/>
</dbReference>
<evidence type="ECO:0000313" key="1">
    <source>
        <dbReference type="EMBL" id="OUM21842.1"/>
    </source>
</evidence>
<proteinExistence type="predicted"/>
<dbReference type="InterPro" id="IPR039498">
    <property type="entry name" value="NTP_transf_5"/>
</dbReference>
<accession>A0A252F7Z3</accession>
<comment type="caution">
    <text evidence="1">The sequence shown here is derived from an EMBL/GenBank/DDBJ whole genome shotgun (WGS) entry which is preliminary data.</text>
</comment>
<reference evidence="1 2" key="1">
    <citation type="submission" date="2017-05" db="EMBL/GenBank/DDBJ databases">
        <title>Butyricicoccus porcorum sp. nov. a butyrate-producing bacterium from the swine intestinal tract.</title>
        <authorList>
            <person name="Trachsel J."/>
            <person name="Humphrey S."/>
            <person name="Allen H.K."/>
        </authorList>
    </citation>
    <scope>NUCLEOTIDE SEQUENCE [LARGE SCALE GENOMIC DNA]</scope>
    <source>
        <strain evidence="1">BB10</strain>
    </source>
</reference>
<dbReference type="OrthoDB" id="9773927at2"/>
<evidence type="ECO:0000313" key="2">
    <source>
        <dbReference type="Proteomes" id="UP000194903"/>
    </source>
</evidence>